<organism evidence="3 4">
    <name type="scientific">Ascobolus immersus RN42</name>
    <dbReference type="NCBI Taxonomy" id="1160509"/>
    <lineage>
        <taxon>Eukaryota</taxon>
        <taxon>Fungi</taxon>
        <taxon>Dikarya</taxon>
        <taxon>Ascomycota</taxon>
        <taxon>Pezizomycotina</taxon>
        <taxon>Pezizomycetes</taxon>
        <taxon>Pezizales</taxon>
        <taxon>Ascobolaceae</taxon>
        <taxon>Ascobolus</taxon>
    </lineage>
</organism>
<sequence length="231" mass="25900">MSPRRPTFEAPYGYDVYRNAPPQVHRLPDHVFPTADTESEDMFTAGRGRAPIPRPTTPGQEQARLRAPPPPLIQTRDRLPPTNYPPDRLRRVQSRDRLRRTRSQERIPHPNADRRIRKVREPGLVERVFPMVFLTIFLLGLAVLVVADSTPGSGSTSTTMKTLPAPSATMSPMLAAPHLRRDQNKARKTCDGAGVVKKRMRFSCCETGTCMLGVECGQRLIGQDASGLRRR</sequence>
<reference evidence="3 4" key="1">
    <citation type="journal article" date="2018" name="Nat. Ecol. Evol.">
        <title>Pezizomycetes genomes reveal the molecular basis of ectomycorrhizal truffle lifestyle.</title>
        <authorList>
            <person name="Murat C."/>
            <person name="Payen T."/>
            <person name="Noel B."/>
            <person name="Kuo A."/>
            <person name="Morin E."/>
            <person name="Chen J."/>
            <person name="Kohler A."/>
            <person name="Krizsan K."/>
            <person name="Balestrini R."/>
            <person name="Da Silva C."/>
            <person name="Montanini B."/>
            <person name="Hainaut M."/>
            <person name="Levati E."/>
            <person name="Barry K.W."/>
            <person name="Belfiori B."/>
            <person name="Cichocki N."/>
            <person name="Clum A."/>
            <person name="Dockter R.B."/>
            <person name="Fauchery L."/>
            <person name="Guy J."/>
            <person name="Iotti M."/>
            <person name="Le Tacon F."/>
            <person name="Lindquist E.A."/>
            <person name="Lipzen A."/>
            <person name="Malagnac F."/>
            <person name="Mello A."/>
            <person name="Molinier V."/>
            <person name="Miyauchi S."/>
            <person name="Poulain J."/>
            <person name="Riccioni C."/>
            <person name="Rubini A."/>
            <person name="Sitrit Y."/>
            <person name="Splivallo R."/>
            <person name="Traeger S."/>
            <person name="Wang M."/>
            <person name="Zifcakova L."/>
            <person name="Wipf D."/>
            <person name="Zambonelli A."/>
            <person name="Paolocci F."/>
            <person name="Nowrousian M."/>
            <person name="Ottonello S."/>
            <person name="Baldrian P."/>
            <person name="Spatafora J.W."/>
            <person name="Henrissat B."/>
            <person name="Nagy L.G."/>
            <person name="Aury J.M."/>
            <person name="Wincker P."/>
            <person name="Grigoriev I.V."/>
            <person name="Bonfante P."/>
            <person name="Martin F.M."/>
        </authorList>
    </citation>
    <scope>NUCLEOTIDE SEQUENCE [LARGE SCALE GENOMIC DNA]</scope>
    <source>
        <strain evidence="3 4">RN42</strain>
    </source>
</reference>
<proteinExistence type="predicted"/>
<evidence type="ECO:0000313" key="3">
    <source>
        <dbReference type="EMBL" id="RPA81671.1"/>
    </source>
</evidence>
<gene>
    <name evidence="3" type="ORF">BJ508DRAFT_414608</name>
</gene>
<keyword evidence="2" id="KW-1133">Transmembrane helix</keyword>
<evidence type="ECO:0000256" key="2">
    <source>
        <dbReference type="SAM" id="Phobius"/>
    </source>
</evidence>
<feature type="compositionally biased region" description="Basic and acidic residues" evidence="1">
    <location>
        <begin position="87"/>
        <end position="114"/>
    </location>
</feature>
<protein>
    <submittedName>
        <fullName evidence="3">Uncharacterized protein</fullName>
    </submittedName>
</protein>
<name>A0A3N4IBT2_ASCIM</name>
<feature type="transmembrane region" description="Helical" evidence="2">
    <location>
        <begin position="124"/>
        <end position="147"/>
    </location>
</feature>
<feature type="compositionally biased region" description="Low complexity" evidence="1">
    <location>
        <begin position="150"/>
        <end position="159"/>
    </location>
</feature>
<accession>A0A3N4IBT2</accession>
<dbReference type="Proteomes" id="UP000275078">
    <property type="component" value="Unassembled WGS sequence"/>
</dbReference>
<keyword evidence="2" id="KW-0472">Membrane</keyword>
<evidence type="ECO:0000256" key="1">
    <source>
        <dbReference type="SAM" id="MobiDB-lite"/>
    </source>
</evidence>
<keyword evidence="4" id="KW-1185">Reference proteome</keyword>
<dbReference type="AlphaFoldDB" id="A0A3N4IBT2"/>
<feature type="region of interest" description="Disordered" evidence="1">
    <location>
        <begin position="150"/>
        <end position="170"/>
    </location>
</feature>
<dbReference type="EMBL" id="ML119677">
    <property type="protein sequence ID" value="RPA81671.1"/>
    <property type="molecule type" value="Genomic_DNA"/>
</dbReference>
<keyword evidence="2" id="KW-0812">Transmembrane</keyword>
<feature type="region of interest" description="Disordered" evidence="1">
    <location>
        <begin position="45"/>
        <end position="114"/>
    </location>
</feature>
<evidence type="ECO:0000313" key="4">
    <source>
        <dbReference type="Proteomes" id="UP000275078"/>
    </source>
</evidence>